<keyword evidence="7" id="KW-1185">Reference proteome</keyword>
<dbReference type="CDD" id="cd11572">
    <property type="entry name" value="RlmI_M_like"/>
    <property type="match status" value="1"/>
</dbReference>
<dbReference type="Gene3D" id="3.40.50.150">
    <property type="entry name" value="Vaccinia Virus protein VP39"/>
    <property type="match status" value="1"/>
</dbReference>
<dbReference type="SUPFAM" id="SSF53335">
    <property type="entry name" value="S-adenosyl-L-methionine-dependent methyltransferases"/>
    <property type="match status" value="1"/>
</dbReference>
<dbReference type="InterPro" id="IPR036974">
    <property type="entry name" value="PUA_sf"/>
</dbReference>
<dbReference type="GO" id="GO:0003723">
    <property type="term" value="F:RNA binding"/>
    <property type="evidence" value="ECO:0007669"/>
    <property type="project" value="InterPro"/>
</dbReference>
<evidence type="ECO:0000256" key="2">
    <source>
        <dbReference type="ARBA" id="ARBA00022679"/>
    </source>
</evidence>
<dbReference type="Proteomes" id="UP000439752">
    <property type="component" value="Unassembled WGS sequence"/>
</dbReference>
<dbReference type="SUPFAM" id="SSF88697">
    <property type="entry name" value="PUA domain-like"/>
    <property type="match status" value="1"/>
</dbReference>
<dbReference type="CDD" id="cd02440">
    <property type="entry name" value="AdoMet_MTases"/>
    <property type="match status" value="1"/>
</dbReference>
<protein>
    <submittedName>
        <fullName evidence="6">Pseudouridine synthase</fullName>
    </submittedName>
</protein>
<dbReference type="Pfam" id="PF10672">
    <property type="entry name" value="Methyltrans_SAM"/>
    <property type="match status" value="1"/>
</dbReference>
<dbReference type="InterPro" id="IPR019614">
    <property type="entry name" value="SAM-dep_methyl-trfase"/>
</dbReference>
<dbReference type="EMBL" id="CABWKQ010000016">
    <property type="protein sequence ID" value="VWX35296.1"/>
    <property type="molecule type" value="Genomic_DNA"/>
</dbReference>
<dbReference type="RefSeq" id="WP_159173215.1">
    <property type="nucleotide sequence ID" value="NZ_LR732312.1"/>
</dbReference>
<reference evidence="6 7" key="1">
    <citation type="submission" date="2019-10" db="EMBL/GenBank/DDBJ databases">
        <authorList>
            <person name="Karimi E."/>
        </authorList>
    </citation>
    <scope>NUCLEOTIDE SEQUENCE [LARGE SCALE GENOMIC DNA]</scope>
    <source>
        <strain evidence="6">Exiguobacterium sp. 9Y</strain>
    </source>
</reference>
<evidence type="ECO:0000313" key="6">
    <source>
        <dbReference type="EMBL" id="VWX35296.1"/>
    </source>
</evidence>
<proteinExistence type="predicted"/>
<sequence length="395" mass="45163">MPREIYPVVVKATAVEQIKNGQPLLYKELFQKSNHLKEAGALLRLTTEDKEYLATGYFGKQEKGLGWLLSTDEIQEIDDVFFKEKIETALDRRDAFFENELIDTFRVFNGSGDGIGGLTIDCFDHHYLITFENEGIYSFKQEIVSALESLIHFKSIYEKRAFQIDGQPVKGDDFLAGERGDFPEVLEENSFPLLYHLDAGMRTGLDINQRDLRTIVKQHATGRTVLNLFSDTGTLTAAALLGGALETTSVDFSTRSRNKTIEQLELHQLDPAAQTILVQDAFDYIDQADKKTRFDFVIVHPPALVKTQARHFRAEVDLPALIQQTIHMTHRGGLLLITTDCQLFDQQRFMKMVEQAFKKLRQTYEIVWEISSLEDFPEHPSLKEAERKAVLVRRK</sequence>
<keyword evidence="3" id="KW-0949">S-adenosyl-L-methionine</keyword>
<dbReference type="Gene3D" id="3.30.750.80">
    <property type="entry name" value="RNA methyltransferase domain (HRMD) like"/>
    <property type="match status" value="1"/>
</dbReference>
<dbReference type="InterPro" id="IPR015947">
    <property type="entry name" value="PUA-like_sf"/>
</dbReference>
<keyword evidence="1" id="KW-0489">Methyltransferase</keyword>
<organism evidence="6 7">
    <name type="scientific">Exiguobacterium oxidotolerans</name>
    <dbReference type="NCBI Taxonomy" id="223958"/>
    <lineage>
        <taxon>Bacteria</taxon>
        <taxon>Bacillati</taxon>
        <taxon>Bacillota</taxon>
        <taxon>Bacilli</taxon>
        <taxon>Bacillales</taxon>
        <taxon>Bacillales Family XII. Incertae Sedis</taxon>
        <taxon>Exiguobacterium</taxon>
    </lineage>
</organism>
<dbReference type="InterPro" id="IPR029063">
    <property type="entry name" value="SAM-dependent_MTases_sf"/>
</dbReference>
<evidence type="ECO:0000259" key="5">
    <source>
        <dbReference type="Pfam" id="PF17785"/>
    </source>
</evidence>
<dbReference type="PANTHER" id="PTHR43042">
    <property type="entry name" value="SAM-DEPENDENT METHYLTRANSFERASE"/>
    <property type="match status" value="1"/>
</dbReference>
<dbReference type="Pfam" id="PF17785">
    <property type="entry name" value="PUA_3"/>
    <property type="match status" value="1"/>
</dbReference>
<dbReference type="InterPro" id="IPR041532">
    <property type="entry name" value="RlmI-like_PUA"/>
</dbReference>
<feature type="domain" description="S-adenosylmethionine-dependent methyltransferase" evidence="4">
    <location>
        <begin position="167"/>
        <end position="338"/>
    </location>
</feature>
<dbReference type="PANTHER" id="PTHR43042:SF3">
    <property type="entry name" value="RIBOSOMAL RNA LARGE SUBUNIT METHYLTRANSFERASE YWBD-RELATED"/>
    <property type="match status" value="1"/>
</dbReference>
<name>A0A653I8X8_9BACL</name>
<accession>A0A653I8X8</accession>
<evidence type="ECO:0000256" key="1">
    <source>
        <dbReference type="ARBA" id="ARBA00022603"/>
    </source>
</evidence>
<keyword evidence="2" id="KW-0808">Transferase</keyword>
<dbReference type="AlphaFoldDB" id="A0A653I8X8"/>
<dbReference type="GO" id="GO:0008168">
    <property type="term" value="F:methyltransferase activity"/>
    <property type="evidence" value="ECO:0007669"/>
    <property type="project" value="UniProtKB-KW"/>
</dbReference>
<dbReference type="GO" id="GO:0032259">
    <property type="term" value="P:methylation"/>
    <property type="evidence" value="ECO:0007669"/>
    <property type="project" value="UniProtKB-KW"/>
</dbReference>
<feature type="domain" description="RlmI-like PUA" evidence="5">
    <location>
        <begin position="8"/>
        <end position="70"/>
    </location>
</feature>
<gene>
    <name evidence="6" type="ORF">EXIGUO9Y_230075</name>
</gene>
<dbReference type="Gene3D" id="2.30.130.10">
    <property type="entry name" value="PUA domain"/>
    <property type="match status" value="1"/>
</dbReference>
<evidence type="ECO:0000313" key="7">
    <source>
        <dbReference type="Proteomes" id="UP000439752"/>
    </source>
</evidence>
<evidence type="ECO:0000256" key="3">
    <source>
        <dbReference type="ARBA" id="ARBA00022691"/>
    </source>
</evidence>
<evidence type="ECO:0000259" key="4">
    <source>
        <dbReference type="Pfam" id="PF10672"/>
    </source>
</evidence>